<dbReference type="GeneID" id="78087259"/>
<dbReference type="Pfam" id="PF02567">
    <property type="entry name" value="PhzC-PhzF"/>
    <property type="match status" value="1"/>
</dbReference>
<comment type="caution">
    <text evidence="4">The sequence shown here is derived from an EMBL/GenBank/DDBJ whole genome shotgun (WGS) entry which is preliminary data.</text>
</comment>
<dbReference type="PIRSF" id="PIRSF016184">
    <property type="entry name" value="PhzC_PhzF"/>
    <property type="match status" value="1"/>
</dbReference>
<gene>
    <name evidence="4" type="ORF">HMPREF0179_00553</name>
</gene>
<keyword evidence="5" id="KW-1185">Reference proteome</keyword>
<keyword evidence="2" id="KW-0413">Isomerase</keyword>
<reference evidence="4 5" key="1">
    <citation type="submission" date="2010-10" db="EMBL/GenBank/DDBJ databases">
        <authorList>
            <consortium name="The Broad Institute Genome Sequencing Platform"/>
            <person name="Ward D."/>
            <person name="Earl A."/>
            <person name="Feldgarden M."/>
            <person name="Young S.K."/>
            <person name="Gargeya S."/>
            <person name="Zeng Q."/>
            <person name="Alvarado L."/>
            <person name="Berlin A."/>
            <person name="Bochicchio J."/>
            <person name="Chapman S.B."/>
            <person name="Chen Z."/>
            <person name="Freedman E."/>
            <person name="Gellesch M."/>
            <person name="Goldberg J."/>
            <person name="Griggs A."/>
            <person name="Gujja S."/>
            <person name="Heilman E."/>
            <person name="Heiman D."/>
            <person name="Howarth C."/>
            <person name="Mehta T."/>
            <person name="Neiman D."/>
            <person name="Pearson M."/>
            <person name="Roberts A."/>
            <person name="Saif S."/>
            <person name="Shea T."/>
            <person name="Shenoy N."/>
            <person name="Sisk P."/>
            <person name="Stolte C."/>
            <person name="Sykes S."/>
            <person name="White J."/>
            <person name="Yandava C."/>
            <person name="Allen-Vercoe E."/>
            <person name="Sibley C."/>
            <person name="Ambrose C.E."/>
            <person name="Strauss J."/>
            <person name="Daigneault M."/>
            <person name="Haas B."/>
            <person name="Nusbaum C."/>
            <person name="Birren B."/>
        </authorList>
    </citation>
    <scope>NUCLEOTIDE SEQUENCE [LARGE SCALE GENOMIC DNA]</scope>
    <source>
        <strain evidence="4 5">3_1_6</strain>
    </source>
</reference>
<dbReference type="Proteomes" id="UP000006034">
    <property type="component" value="Unassembled WGS sequence"/>
</dbReference>
<dbReference type="HOGENOM" id="CLU_048756_2_2_7"/>
<feature type="active site" evidence="3">
    <location>
        <position position="44"/>
    </location>
</feature>
<organism evidence="4 5">
    <name type="scientific">Bilophila wadsworthia (strain 3_1_6)</name>
    <dbReference type="NCBI Taxonomy" id="563192"/>
    <lineage>
        <taxon>Bacteria</taxon>
        <taxon>Pseudomonadati</taxon>
        <taxon>Thermodesulfobacteriota</taxon>
        <taxon>Desulfovibrionia</taxon>
        <taxon>Desulfovibrionales</taxon>
        <taxon>Desulfovibrionaceae</taxon>
        <taxon>Bilophila</taxon>
    </lineage>
</organism>
<dbReference type="AlphaFoldDB" id="E5Y2Z2"/>
<proteinExistence type="inferred from homology"/>
<sequence length="264" mass="29223">MRYFVVDAFADKLFQGNPAGVCVADGPLSEGLMQRIASENNLSETAFLARRDDGEYDLRWFTPLEEIDLCGHATLGSSFVVFNELEPDRQSVAFHTRSGVLRVERRGELLEMAFPVRRPERVPLDPIAPLLIEALGVNPVETWLYRDLLVLVNSQRDVERLVPDVGKMRLLPMGKAVVITARGDAGGPDFVSRFFAPEMGIAEDPVTGSSHSMLVPFWADRLGKDRFVARQLSARGGTLHCALTPEAVLISGRVVPYLKGEIFV</sequence>
<accession>E5Y2Z2</accession>
<evidence type="ECO:0000256" key="1">
    <source>
        <dbReference type="ARBA" id="ARBA00008270"/>
    </source>
</evidence>
<dbReference type="NCBIfam" id="TIGR00654">
    <property type="entry name" value="PhzF_family"/>
    <property type="match status" value="1"/>
</dbReference>
<evidence type="ECO:0000313" key="4">
    <source>
        <dbReference type="EMBL" id="EFV45621.1"/>
    </source>
</evidence>
<reference evidence="4 5" key="2">
    <citation type="submission" date="2013-04" db="EMBL/GenBank/DDBJ databases">
        <title>The Genome Sequence of Bilophila wadsworthia 3_1_6.</title>
        <authorList>
            <consortium name="The Broad Institute Genomics Platform"/>
            <person name="Earl A."/>
            <person name="Ward D."/>
            <person name="Feldgarden M."/>
            <person name="Gevers D."/>
            <person name="Sibley C."/>
            <person name="Strauss J."/>
            <person name="Allen-Vercoe E."/>
            <person name="Walker B."/>
            <person name="Young S."/>
            <person name="Zeng Q."/>
            <person name="Gargeya S."/>
            <person name="Fitzgerald M."/>
            <person name="Haas B."/>
            <person name="Abouelleil A."/>
            <person name="Allen A.W."/>
            <person name="Alvarado L."/>
            <person name="Arachchi H.M."/>
            <person name="Berlin A.M."/>
            <person name="Chapman S.B."/>
            <person name="Gainer-Dewar J."/>
            <person name="Goldberg J."/>
            <person name="Griggs A."/>
            <person name="Gujja S."/>
            <person name="Hansen M."/>
            <person name="Howarth C."/>
            <person name="Imamovic A."/>
            <person name="Ireland A."/>
            <person name="Larimer J."/>
            <person name="McCowan C."/>
            <person name="Murphy C."/>
            <person name="Pearson M."/>
            <person name="Poon T.W."/>
            <person name="Priest M."/>
            <person name="Roberts A."/>
            <person name="Saif S."/>
            <person name="Shea T."/>
            <person name="Sisk P."/>
            <person name="Sykes S."/>
            <person name="Wortman J."/>
            <person name="Nusbaum C."/>
            <person name="Birren B."/>
        </authorList>
    </citation>
    <scope>NUCLEOTIDE SEQUENCE [LARGE SCALE GENOMIC DNA]</scope>
    <source>
        <strain evidence="4 5">3_1_6</strain>
    </source>
</reference>
<dbReference type="EMBL" id="ADCP02000002">
    <property type="protein sequence ID" value="EFV45621.1"/>
    <property type="molecule type" value="Genomic_DNA"/>
</dbReference>
<protein>
    <submittedName>
        <fullName evidence="4">PhzF family phenazine biosynthesis protein</fullName>
    </submittedName>
</protein>
<evidence type="ECO:0000256" key="3">
    <source>
        <dbReference type="PIRSR" id="PIRSR016184-1"/>
    </source>
</evidence>
<dbReference type="SUPFAM" id="SSF54506">
    <property type="entry name" value="Diaminopimelate epimerase-like"/>
    <property type="match status" value="1"/>
</dbReference>
<dbReference type="OrthoDB" id="9788221at2"/>
<evidence type="ECO:0000256" key="2">
    <source>
        <dbReference type="ARBA" id="ARBA00023235"/>
    </source>
</evidence>
<name>E5Y2Z2_BILW3</name>
<dbReference type="GO" id="GO:0005737">
    <property type="term" value="C:cytoplasm"/>
    <property type="evidence" value="ECO:0007669"/>
    <property type="project" value="TreeGrafter"/>
</dbReference>
<dbReference type="RefSeq" id="WP_005024756.1">
    <property type="nucleotide sequence ID" value="NZ_KE150239.1"/>
</dbReference>
<dbReference type="GO" id="GO:0016853">
    <property type="term" value="F:isomerase activity"/>
    <property type="evidence" value="ECO:0007669"/>
    <property type="project" value="UniProtKB-KW"/>
</dbReference>
<dbReference type="InterPro" id="IPR003719">
    <property type="entry name" value="Phenazine_PhzF-like"/>
</dbReference>
<comment type="similarity">
    <text evidence="1">Belongs to the PhzF family.</text>
</comment>
<dbReference type="eggNOG" id="COG0384">
    <property type="taxonomic scope" value="Bacteria"/>
</dbReference>
<dbReference type="Gene3D" id="3.10.310.10">
    <property type="entry name" value="Diaminopimelate Epimerase, Chain A, domain 1"/>
    <property type="match status" value="2"/>
</dbReference>
<dbReference type="PANTHER" id="PTHR13774">
    <property type="entry name" value="PHENAZINE BIOSYNTHESIS PROTEIN"/>
    <property type="match status" value="1"/>
</dbReference>
<evidence type="ECO:0000313" key="5">
    <source>
        <dbReference type="Proteomes" id="UP000006034"/>
    </source>
</evidence>
<dbReference type="PANTHER" id="PTHR13774:SF17">
    <property type="entry name" value="PHENAZINE BIOSYNTHESIS-LIKE DOMAIN-CONTAINING PROTEIN"/>
    <property type="match status" value="1"/>
</dbReference>